<evidence type="ECO:0000256" key="2">
    <source>
        <dbReference type="ARBA" id="ARBA00022692"/>
    </source>
</evidence>
<proteinExistence type="evidence at transcript level"/>
<dbReference type="AlphaFoldDB" id="A0A0K8R914"/>
<protein>
    <submittedName>
        <fullName evidence="6">Putative mitochondrial import inner membrane translocase subunit tim23</fullName>
    </submittedName>
</protein>
<keyword evidence="3 5" id="KW-1133">Transmembrane helix</keyword>
<dbReference type="GO" id="GO:0005744">
    <property type="term" value="C:TIM23 mitochondrial import inner membrane translocase complex"/>
    <property type="evidence" value="ECO:0007669"/>
    <property type="project" value="TreeGrafter"/>
</dbReference>
<evidence type="ECO:0000256" key="3">
    <source>
        <dbReference type="ARBA" id="ARBA00022989"/>
    </source>
</evidence>
<dbReference type="EMBL" id="GADI01006425">
    <property type="protein sequence ID" value="JAA67383.1"/>
    <property type="molecule type" value="mRNA"/>
</dbReference>
<evidence type="ECO:0000256" key="1">
    <source>
        <dbReference type="ARBA" id="ARBA00004141"/>
    </source>
</evidence>
<dbReference type="PANTHER" id="PTHR15371">
    <property type="entry name" value="TIM23"/>
    <property type="match status" value="1"/>
</dbReference>
<evidence type="ECO:0000256" key="5">
    <source>
        <dbReference type="SAM" id="Phobius"/>
    </source>
</evidence>
<comment type="subcellular location">
    <subcellularLocation>
        <location evidence="1">Membrane</location>
        <topology evidence="1">Multi-pass membrane protein</topology>
    </subcellularLocation>
</comment>
<dbReference type="GO" id="GO:0008320">
    <property type="term" value="F:protein transmembrane transporter activity"/>
    <property type="evidence" value="ECO:0007669"/>
    <property type="project" value="TreeGrafter"/>
</dbReference>
<organism evidence="6">
    <name type="scientific">Ixodes ricinus</name>
    <name type="common">Common tick</name>
    <name type="synonym">Acarus ricinus</name>
    <dbReference type="NCBI Taxonomy" id="34613"/>
    <lineage>
        <taxon>Eukaryota</taxon>
        <taxon>Metazoa</taxon>
        <taxon>Ecdysozoa</taxon>
        <taxon>Arthropoda</taxon>
        <taxon>Chelicerata</taxon>
        <taxon>Arachnida</taxon>
        <taxon>Acari</taxon>
        <taxon>Parasitiformes</taxon>
        <taxon>Ixodida</taxon>
        <taxon>Ixodoidea</taxon>
        <taxon>Ixodidae</taxon>
        <taxon>Ixodinae</taxon>
        <taxon>Ixodes</taxon>
    </lineage>
</organism>
<reference evidence="6" key="1">
    <citation type="submission" date="2012-12" db="EMBL/GenBank/DDBJ databases">
        <title>Identification and characterization of a phenylalanine ammonia-lyase gene family in Isatis indigotica Fort.</title>
        <authorList>
            <person name="Liu Q."/>
            <person name="Chen J."/>
            <person name="Zhou X."/>
            <person name="Di P."/>
            <person name="Xiao Y."/>
            <person name="Xuan H."/>
            <person name="Zhang L."/>
            <person name="Chen W."/>
        </authorList>
    </citation>
    <scope>NUCLEOTIDE SEQUENCE</scope>
    <source>
        <tissue evidence="6">Salivary gland</tissue>
    </source>
</reference>
<evidence type="ECO:0000256" key="4">
    <source>
        <dbReference type="ARBA" id="ARBA00023136"/>
    </source>
</evidence>
<dbReference type="PANTHER" id="PTHR15371:SF0">
    <property type="entry name" value="SD19278P"/>
    <property type="match status" value="1"/>
</dbReference>
<name>A0A0K8R914_IXORI</name>
<dbReference type="GO" id="GO:0030150">
    <property type="term" value="P:protein import into mitochondrial matrix"/>
    <property type="evidence" value="ECO:0007669"/>
    <property type="project" value="TreeGrafter"/>
</dbReference>
<feature type="transmembrane region" description="Helical" evidence="5">
    <location>
        <begin position="116"/>
        <end position="136"/>
    </location>
</feature>
<evidence type="ECO:0000313" key="6">
    <source>
        <dbReference type="EMBL" id="JAA67383.1"/>
    </source>
</evidence>
<accession>A0A0K8R914</accession>
<dbReference type="Pfam" id="PF02466">
    <property type="entry name" value="Tim17"/>
    <property type="match status" value="1"/>
</dbReference>
<dbReference type="InterPro" id="IPR045238">
    <property type="entry name" value="Tim23-like"/>
</dbReference>
<keyword evidence="4 5" id="KW-0472">Membrane</keyword>
<sequence>MDRQGGSYFGAYPSIDPSFQIPSGQNAPVSPYLNFDPAYINAGGPEWIFPEGASRQRGRFELAFSQIGGSVMVGAAFGGVSGFYRGLKETSLAGHTGSVRRTQMLNYITKGGAGSANVLGVVAVMYSGFGVLFSFVRGADDELNTLAAGTLTGLLYKSSSGLRRCALGGGVGLGLATLYCLWTSKDRMKHMFQTSPA</sequence>
<feature type="transmembrane region" description="Helical" evidence="5">
    <location>
        <begin position="161"/>
        <end position="182"/>
    </location>
</feature>
<keyword evidence="2 5" id="KW-0812">Transmembrane</keyword>